<reference evidence="2 3" key="1">
    <citation type="submission" date="2014-04" db="EMBL/GenBank/DDBJ databases">
        <authorList>
            <consortium name="DOE Joint Genome Institute"/>
            <person name="Kuo A."/>
            <person name="Martino E."/>
            <person name="Perotto S."/>
            <person name="Kohler A."/>
            <person name="Nagy L.G."/>
            <person name="Floudas D."/>
            <person name="Copeland A."/>
            <person name="Barry K.W."/>
            <person name="Cichocki N."/>
            <person name="Veneault-Fourrey C."/>
            <person name="LaButti K."/>
            <person name="Lindquist E.A."/>
            <person name="Lipzen A."/>
            <person name="Lundell T."/>
            <person name="Morin E."/>
            <person name="Murat C."/>
            <person name="Sun H."/>
            <person name="Tunlid A."/>
            <person name="Henrissat B."/>
            <person name="Grigoriev I.V."/>
            <person name="Hibbett D.S."/>
            <person name="Martin F."/>
            <person name="Nordberg H.P."/>
            <person name="Cantor M.N."/>
            <person name="Hua S.X."/>
        </authorList>
    </citation>
    <scope>NUCLEOTIDE SEQUENCE [LARGE SCALE GENOMIC DNA]</scope>
    <source>
        <strain evidence="2 3">Zn</strain>
    </source>
</reference>
<feature type="transmembrane region" description="Helical" evidence="1">
    <location>
        <begin position="14"/>
        <end position="40"/>
    </location>
</feature>
<evidence type="ECO:0000313" key="3">
    <source>
        <dbReference type="Proteomes" id="UP000054321"/>
    </source>
</evidence>
<keyword evidence="1" id="KW-0472">Membrane</keyword>
<evidence type="ECO:0000313" key="2">
    <source>
        <dbReference type="EMBL" id="KIM96692.1"/>
    </source>
</evidence>
<reference evidence="3" key="2">
    <citation type="submission" date="2015-01" db="EMBL/GenBank/DDBJ databases">
        <title>Evolutionary Origins and Diversification of the Mycorrhizal Mutualists.</title>
        <authorList>
            <consortium name="DOE Joint Genome Institute"/>
            <consortium name="Mycorrhizal Genomics Consortium"/>
            <person name="Kohler A."/>
            <person name="Kuo A."/>
            <person name="Nagy L.G."/>
            <person name="Floudas D."/>
            <person name="Copeland A."/>
            <person name="Barry K.W."/>
            <person name="Cichocki N."/>
            <person name="Veneault-Fourrey C."/>
            <person name="LaButti K."/>
            <person name="Lindquist E.A."/>
            <person name="Lipzen A."/>
            <person name="Lundell T."/>
            <person name="Morin E."/>
            <person name="Murat C."/>
            <person name="Riley R."/>
            <person name="Ohm R."/>
            <person name="Sun H."/>
            <person name="Tunlid A."/>
            <person name="Henrissat B."/>
            <person name="Grigoriev I.V."/>
            <person name="Hibbett D.S."/>
            <person name="Martin F."/>
        </authorList>
    </citation>
    <scope>NUCLEOTIDE SEQUENCE [LARGE SCALE GENOMIC DNA]</scope>
    <source>
        <strain evidence="3">Zn</strain>
    </source>
</reference>
<sequence>MAPISPQAISIPSWIIIGIVISIIGIVILLLTATTLWIIVEDIWYEVLKDYPRYLKREKLRKEWNKAALVEEERQFSAIYIIIGSIKRQGKLEEILSLLLELT</sequence>
<evidence type="ECO:0000256" key="1">
    <source>
        <dbReference type="SAM" id="Phobius"/>
    </source>
</evidence>
<dbReference type="AlphaFoldDB" id="A0A0C3D440"/>
<gene>
    <name evidence="2" type="ORF">OIDMADRAFT_20635</name>
</gene>
<proteinExistence type="predicted"/>
<dbReference type="EMBL" id="KN832883">
    <property type="protein sequence ID" value="KIM96692.1"/>
    <property type="molecule type" value="Genomic_DNA"/>
</dbReference>
<keyword evidence="1" id="KW-0812">Transmembrane</keyword>
<organism evidence="2 3">
    <name type="scientific">Oidiodendron maius (strain Zn)</name>
    <dbReference type="NCBI Taxonomy" id="913774"/>
    <lineage>
        <taxon>Eukaryota</taxon>
        <taxon>Fungi</taxon>
        <taxon>Dikarya</taxon>
        <taxon>Ascomycota</taxon>
        <taxon>Pezizomycotina</taxon>
        <taxon>Leotiomycetes</taxon>
        <taxon>Leotiomycetes incertae sedis</taxon>
        <taxon>Myxotrichaceae</taxon>
        <taxon>Oidiodendron</taxon>
    </lineage>
</organism>
<dbReference type="InParanoid" id="A0A0C3D440"/>
<accession>A0A0C3D440</accession>
<dbReference type="Proteomes" id="UP000054321">
    <property type="component" value="Unassembled WGS sequence"/>
</dbReference>
<dbReference type="HOGENOM" id="CLU_2264502_0_0_1"/>
<keyword evidence="1" id="KW-1133">Transmembrane helix</keyword>
<keyword evidence="3" id="KW-1185">Reference proteome</keyword>
<name>A0A0C3D440_OIDMZ</name>
<protein>
    <submittedName>
        <fullName evidence="2">Uncharacterized protein</fullName>
    </submittedName>
</protein>